<evidence type="ECO:0000256" key="4">
    <source>
        <dbReference type="ARBA" id="ARBA00023242"/>
    </source>
</evidence>
<evidence type="ECO:0000313" key="7">
    <source>
        <dbReference type="EMBL" id="GKV49508.1"/>
    </source>
</evidence>
<evidence type="ECO:0000256" key="5">
    <source>
        <dbReference type="ARBA" id="ARBA00023306"/>
    </source>
</evidence>
<dbReference type="InterPro" id="IPR052256">
    <property type="entry name" value="E3_ubiquitin-ligase_CHFR"/>
</dbReference>
<keyword evidence="3" id="KW-0833">Ubl conjugation pathway</keyword>
<dbReference type="PANTHER" id="PTHR16079">
    <property type="entry name" value="UBIQUITIN LIGASE PROTEIN CHFR"/>
    <property type="match status" value="1"/>
</dbReference>
<evidence type="ECO:0000256" key="3">
    <source>
        <dbReference type="ARBA" id="ARBA00022786"/>
    </source>
</evidence>
<dbReference type="Pfam" id="PF17979">
    <property type="entry name" value="zf-CRD"/>
    <property type="match status" value="1"/>
</dbReference>
<dbReference type="PANTHER" id="PTHR16079:SF4">
    <property type="entry name" value="E3 UBIQUITIN-PROTEIN LIGASE CHFR"/>
    <property type="match status" value="1"/>
</dbReference>
<keyword evidence="5" id="KW-0131">Cell cycle</keyword>
<organism evidence="7 8">
    <name type="scientific">Rubroshorea leprosula</name>
    <dbReference type="NCBI Taxonomy" id="152421"/>
    <lineage>
        <taxon>Eukaryota</taxon>
        <taxon>Viridiplantae</taxon>
        <taxon>Streptophyta</taxon>
        <taxon>Embryophyta</taxon>
        <taxon>Tracheophyta</taxon>
        <taxon>Spermatophyta</taxon>
        <taxon>Magnoliopsida</taxon>
        <taxon>eudicotyledons</taxon>
        <taxon>Gunneridae</taxon>
        <taxon>Pentapetalae</taxon>
        <taxon>rosids</taxon>
        <taxon>malvids</taxon>
        <taxon>Malvales</taxon>
        <taxon>Dipterocarpaceae</taxon>
        <taxon>Rubroshorea</taxon>
    </lineage>
</organism>
<gene>
    <name evidence="7" type="ORF">SLEP1_g56258</name>
</gene>
<keyword evidence="8" id="KW-1185">Reference proteome</keyword>
<evidence type="ECO:0000259" key="6">
    <source>
        <dbReference type="Pfam" id="PF17979"/>
    </source>
</evidence>
<dbReference type="GO" id="GO:0006511">
    <property type="term" value="P:ubiquitin-dependent protein catabolic process"/>
    <property type="evidence" value="ECO:0007669"/>
    <property type="project" value="TreeGrafter"/>
</dbReference>
<dbReference type="EMBL" id="BPVZ01000303">
    <property type="protein sequence ID" value="GKV49508.1"/>
    <property type="molecule type" value="Genomic_DNA"/>
</dbReference>
<evidence type="ECO:0000256" key="1">
    <source>
        <dbReference type="ARBA" id="ARBA00004123"/>
    </source>
</evidence>
<keyword evidence="4" id="KW-0539">Nucleus</keyword>
<keyword evidence="2" id="KW-0808">Transferase</keyword>
<evidence type="ECO:0000256" key="2">
    <source>
        <dbReference type="ARBA" id="ARBA00022679"/>
    </source>
</evidence>
<sequence length="104" mass="12263">MEFIDLYVLQIAERTISRIPVQAHEMNQHEQDITDRCIRQAGRTLQDVIADWIRKLNNREIDRTRLQLNHAEMITAGTHLCKLLSFYTMRIGSHLAECRHCCFP</sequence>
<dbReference type="GO" id="GO:0016567">
    <property type="term" value="P:protein ubiquitination"/>
    <property type="evidence" value="ECO:0007669"/>
    <property type="project" value="TreeGrafter"/>
</dbReference>
<comment type="caution">
    <text evidence="7">The sequence shown here is derived from an EMBL/GenBank/DDBJ whole genome shotgun (WGS) entry which is preliminary data.</text>
</comment>
<dbReference type="InterPro" id="IPR040909">
    <property type="entry name" value="CHFR_Znf-CRD"/>
</dbReference>
<proteinExistence type="predicted"/>
<feature type="domain" description="E3 ubiquitin-protein ligase CHFR cysteine rich" evidence="6">
    <location>
        <begin position="10"/>
        <end position="82"/>
    </location>
</feature>
<comment type="subcellular location">
    <subcellularLocation>
        <location evidence="1">Nucleus</location>
    </subcellularLocation>
</comment>
<evidence type="ECO:0000313" key="8">
    <source>
        <dbReference type="Proteomes" id="UP001054252"/>
    </source>
</evidence>
<dbReference type="GO" id="GO:0005634">
    <property type="term" value="C:nucleus"/>
    <property type="evidence" value="ECO:0007669"/>
    <property type="project" value="UniProtKB-SubCell"/>
</dbReference>
<accession>A0AAV5MHT6</accession>
<protein>
    <recommendedName>
        <fullName evidence="6">E3 ubiquitin-protein ligase CHFR cysteine rich domain-containing protein</fullName>
    </recommendedName>
</protein>
<dbReference type="GO" id="GO:0004842">
    <property type="term" value="F:ubiquitin-protein transferase activity"/>
    <property type="evidence" value="ECO:0007669"/>
    <property type="project" value="TreeGrafter"/>
</dbReference>
<dbReference type="AlphaFoldDB" id="A0AAV5MHT6"/>
<reference evidence="7 8" key="1">
    <citation type="journal article" date="2021" name="Commun. Biol.">
        <title>The genome of Shorea leprosula (Dipterocarpaceae) highlights the ecological relevance of drought in aseasonal tropical rainforests.</title>
        <authorList>
            <person name="Ng K.K.S."/>
            <person name="Kobayashi M.J."/>
            <person name="Fawcett J.A."/>
            <person name="Hatakeyama M."/>
            <person name="Paape T."/>
            <person name="Ng C.H."/>
            <person name="Ang C.C."/>
            <person name="Tnah L.H."/>
            <person name="Lee C.T."/>
            <person name="Nishiyama T."/>
            <person name="Sese J."/>
            <person name="O'Brien M.J."/>
            <person name="Copetti D."/>
            <person name="Mohd Noor M.I."/>
            <person name="Ong R.C."/>
            <person name="Putra M."/>
            <person name="Sireger I.Z."/>
            <person name="Indrioko S."/>
            <person name="Kosugi Y."/>
            <person name="Izuno A."/>
            <person name="Isagi Y."/>
            <person name="Lee S.L."/>
            <person name="Shimizu K.K."/>
        </authorList>
    </citation>
    <scope>NUCLEOTIDE SEQUENCE [LARGE SCALE GENOMIC DNA]</scope>
    <source>
        <strain evidence="7">214</strain>
    </source>
</reference>
<dbReference type="Proteomes" id="UP001054252">
    <property type="component" value="Unassembled WGS sequence"/>
</dbReference>
<name>A0AAV5MHT6_9ROSI</name>